<organism evidence="3 4">
    <name type="scientific">Oesophagostomum dentatum</name>
    <name type="common">Nodular worm</name>
    <dbReference type="NCBI Taxonomy" id="61180"/>
    <lineage>
        <taxon>Eukaryota</taxon>
        <taxon>Metazoa</taxon>
        <taxon>Ecdysozoa</taxon>
        <taxon>Nematoda</taxon>
        <taxon>Chromadorea</taxon>
        <taxon>Rhabditida</taxon>
        <taxon>Rhabditina</taxon>
        <taxon>Rhabditomorpha</taxon>
        <taxon>Strongyloidea</taxon>
        <taxon>Strongylidae</taxon>
        <taxon>Oesophagostomum</taxon>
    </lineage>
</organism>
<evidence type="ECO:0000256" key="2">
    <source>
        <dbReference type="SAM" id="SignalP"/>
    </source>
</evidence>
<protein>
    <submittedName>
        <fullName evidence="3">Uncharacterized protein</fullName>
    </submittedName>
</protein>
<dbReference type="Proteomes" id="UP000053660">
    <property type="component" value="Unassembled WGS sequence"/>
</dbReference>
<feature type="compositionally biased region" description="Basic and acidic residues" evidence="1">
    <location>
        <begin position="136"/>
        <end position="147"/>
    </location>
</feature>
<dbReference type="AlphaFoldDB" id="A0A0B1T4A5"/>
<feature type="signal peptide" evidence="2">
    <location>
        <begin position="1"/>
        <end position="15"/>
    </location>
</feature>
<keyword evidence="2" id="KW-0732">Signal</keyword>
<dbReference type="OrthoDB" id="5873125at2759"/>
<keyword evidence="4" id="KW-1185">Reference proteome</keyword>
<evidence type="ECO:0000313" key="4">
    <source>
        <dbReference type="Proteomes" id="UP000053660"/>
    </source>
</evidence>
<proteinExistence type="predicted"/>
<reference evidence="3 4" key="1">
    <citation type="submission" date="2014-03" db="EMBL/GenBank/DDBJ databases">
        <title>Draft genome of the hookworm Oesophagostomum dentatum.</title>
        <authorList>
            <person name="Mitreva M."/>
        </authorList>
    </citation>
    <scope>NUCLEOTIDE SEQUENCE [LARGE SCALE GENOMIC DNA]</scope>
    <source>
        <strain evidence="3 4">OD-Hann</strain>
    </source>
</reference>
<gene>
    <name evidence="3" type="ORF">OESDEN_08061</name>
</gene>
<evidence type="ECO:0000256" key="1">
    <source>
        <dbReference type="SAM" id="MobiDB-lite"/>
    </source>
</evidence>
<accession>A0A0B1T4A5</accession>
<evidence type="ECO:0000313" key="3">
    <source>
        <dbReference type="EMBL" id="KHJ92059.1"/>
    </source>
</evidence>
<name>A0A0B1T4A5_OESDE</name>
<sequence>MKFVFLSITIAAVSADSIILRNDCVGDSEECDIILETLTGSPERDCNIFSSEDRLCSQNDTILERKEMIPPAITIYDSKGAIVLQWNKNATEEPNARPTYASHIVPKSEWNRPPIFWKRRRRGAPPRGPESAKIAFKTERRGFLSQG</sequence>
<dbReference type="EMBL" id="KN551598">
    <property type="protein sequence ID" value="KHJ92059.1"/>
    <property type="molecule type" value="Genomic_DNA"/>
</dbReference>
<feature type="chain" id="PRO_5012745860" evidence="2">
    <location>
        <begin position="16"/>
        <end position="147"/>
    </location>
</feature>
<feature type="region of interest" description="Disordered" evidence="1">
    <location>
        <begin position="119"/>
        <end position="147"/>
    </location>
</feature>